<comment type="caution">
    <text evidence="2">The sequence shown here is derived from an EMBL/GenBank/DDBJ whole genome shotgun (WGS) entry which is preliminary data.</text>
</comment>
<evidence type="ECO:0000313" key="5">
    <source>
        <dbReference type="Proteomes" id="UP000663870"/>
    </source>
</evidence>
<evidence type="ECO:0000313" key="2">
    <source>
        <dbReference type="EMBL" id="CAF1174633.1"/>
    </source>
</evidence>
<evidence type="ECO:0000256" key="1">
    <source>
        <dbReference type="SAM" id="MobiDB-lite"/>
    </source>
</evidence>
<protein>
    <submittedName>
        <fullName evidence="2">Uncharacterized protein</fullName>
    </submittedName>
</protein>
<dbReference type="EMBL" id="CAJNOL010001666">
    <property type="protein sequence ID" value="CAF1400618.1"/>
    <property type="molecule type" value="Genomic_DNA"/>
</dbReference>
<dbReference type="Proteomes" id="UP000663854">
    <property type="component" value="Unassembled WGS sequence"/>
</dbReference>
<evidence type="ECO:0000313" key="4">
    <source>
        <dbReference type="Proteomes" id="UP000663854"/>
    </source>
</evidence>
<sequence length="173" mass="20127">MSSAQKTRISYLKRKENVKESDNNSNNIVNDNTTNMHGICHDYWKPTIPSYSEMNTRTRAVFTIRPFVYGKYAPDQSESLEKHQESTYHKIAVQSLSFRQQERSVAQLANCNDIQTLLKHLQLTLIQPSDTRWLSYSHSINAVIHCYERLSIDKIISNITARFESNVFNIIKQ</sequence>
<dbReference type="Proteomes" id="UP000663870">
    <property type="component" value="Unassembled WGS sequence"/>
</dbReference>
<name>A0A814UNQ5_9BILA</name>
<dbReference type="AlphaFoldDB" id="A0A814UNQ5"/>
<feature type="region of interest" description="Disordered" evidence="1">
    <location>
        <begin position="1"/>
        <end position="30"/>
    </location>
</feature>
<feature type="compositionally biased region" description="Basic and acidic residues" evidence="1">
    <location>
        <begin position="13"/>
        <end position="22"/>
    </location>
</feature>
<keyword evidence="5" id="KW-1185">Reference proteome</keyword>
<evidence type="ECO:0000313" key="3">
    <source>
        <dbReference type="EMBL" id="CAF1400618.1"/>
    </source>
</evidence>
<proteinExistence type="predicted"/>
<dbReference type="EMBL" id="CAJNOH010001090">
    <property type="protein sequence ID" value="CAF1174633.1"/>
    <property type="molecule type" value="Genomic_DNA"/>
</dbReference>
<organism evidence="2 4">
    <name type="scientific">Rotaria sordida</name>
    <dbReference type="NCBI Taxonomy" id="392033"/>
    <lineage>
        <taxon>Eukaryota</taxon>
        <taxon>Metazoa</taxon>
        <taxon>Spiralia</taxon>
        <taxon>Gnathifera</taxon>
        <taxon>Rotifera</taxon>
        <taxon>Eurotatoria</taxon>
        <taxon>Bdelloidea</taxon>
        <taxon>Philodinida</taxon>
        <taxon>Philodinidae</taxon>
        <taxon>Rotaria</taxon>
    </lineage>
</organism>
<accession>A0A814UNQ5</accession>
<gene>
    <name evidence="3" type="ORF">JXQ802_LOCUS34687</name>
    <name evidence="2" type="ORF">PYM288_LOCUS23463</name>
</gene>
<reference evidence="2" key="1">
    <citation type="submission" date="2021-02" db="EMBL/GenBank/DDBJ databases">
        <authorList>
            <person name="Nowell W R."/>
        </authorList>
    </citation>
    <scope>NUCLEOTIDE SEQUENCE</scope>
</reference>